<organism evidence="1 2">
    <name type="scientific">Nesidiocoris tenuis</name>
    <dbReference type="NCBI Taxonomy" id="355587"/>
    <lineage>
        <taxon>Eukaryota</taxon>
        <taxon>Metazoa</taxon>
        <taxon>Ecdysozoa</taxon>
        <taxon>Arthropoda</taxon>
        <taxon>Hexapoda</taxon>
        <taxon>Insecta</taxon>
        <taxon>Pterygota</taxon>
        <taxon>Neoptera</taxon>
        <taxon>Paraneoptera</taxon>
        <taxon>Hemiptera</taxon>
        <taxon>Heteroptera</taxon>
        <taxon>Panheteroptera</taxon>
        <taxon>Cimicomorpha</taxon>
        <taxon>Miridae</taxon>
        <taxon>Dicyphina</taxon>
        <taxon>Nesidiocoris</taxon>
    </lineage>
</organism>
<dbReference type="EMBL" id="AP028909">
    <property type="protein sequence ID" value="BES89539.1"/>
    <property type="molecule type" value="Genomic_DNA"/>
</dbReference>
<accession>A0ABN7ADV0</accession>
<name>A0ABN7ADV0_9HEMI</name>
<gene>
    <name evidence="1" type="ORF">NTJ_02346</name>
</gene>
<dbReference type="Proteomes" id="UP001307889">
    <property type="component" value="Chromosome 1"/>
</dbReference>
<proteinExistence type="predicted"/>
<protein>
    <submittedName>
        <fullName evidence="1">Uncharacterized protein</fullName>
    </submittedName>
</protein>
<reference evidence="1 2" key="1">
    <citation type="submission" date="2023-09" db="EMBL/GenBank/DDBJ databases">
        <title>Nesidiocoris tenuis whole genome shotgun sequence.</title>
        <authorList>
            <person name="Shibata T."/>
            <person name="Shimoda M."/>
            <person name="Kobayashi T."/>
            <person name="Uehara T."/>
        </authorList>
    </citation>
    <scope>NUCLEOTIDE SEQUENCE [LARGE SCALE GENOMIC DNA]</scope>
    <source>
        <strain evidence="1 2">Japan</strain>
    </source>
</reference>
<evidence type="ECO:0000313" key="2">
    <source>
        <dbReference type="Proteomes" id="UP001307889"/>
    </source>
</evidence>
<keyword evidence="2" id="KW-1185">Reference proteome</keyword>
<evidence type="ECO:0000313" key="1">
    <source>
        <dbReference type="EMBL" id="BES89539.1"/>
    </source>
</evidence>
<sequence>MPRAGKGDGIIFPRGSATSVDSLVNPSAIQTSNWTDFGFYQHSRCPLGLRWGLGLAQLQTDPRGTPD</sequence>